<evidence type="ECO:0000313" key="4">
    <source>
        <dbReference type="Proteomes" id="UP000038009"/>
    </source>
</evidence>
<evidence type="ECO:0000313" key="3">
    <source>
        <dbReference type="EMBL" id="KPI85060.1"/>
    </source>
</evidence>
<name>A0A0N1I2W3_LEPSE</name>
<keyword evidence="1" id="KW-0175">Coiled coil</keyword>
<dbReference type="AlphaFoldDB" id="A0A0N1I2W3"/>
<dbReference type="EMBL" id="LJSK01000211">
    <property type="protein sequence ID" value="KPI85060.1"/>
    <property type="molecule type" value="Genomic_DNA"/>
</dbReference>
<dbReference type="VEuPathDB" id="TriTrypDB:Lsey_0211_0150"/>
<evidence type="ECO:0000256" key="2">
    <source>
        <dbReference type="SAM" id="MobiDB-lite"/>
    </source>
</evidence>
<dbReference type="SUPFAM" id="SSF58100">
    <property type="entry name" value="Bacterial hemolysins"/>
    <property type="match status" value="1"/>
</dbReference>
<sequence length="337" mass="38525">MSSTESAGAAAVATEEGTATTPLDTFTADELHMAEAALRTVLEEKVQALAKAQGEAFIQSLIQKEIAKTKKLESDLVAVKKKLGAQERVVDDLRVEVRKANAQEEKAKYMCHVLQDTARKREQLTEKIREEMESYRQGVRERVEQNVQSMLSECEKKREIVGATEAEVAELEKTVAEKKEAFEQSFAQFQDGLKDRTSQYQDLIVSFQESTKEVQLLEARLSLVRRERNSVEMSRSGLQQQLEVYDKQFEGFAKSAMKPEDVEALAERQNEQAQLRLCELEKEKASLHQQRLRMDKELTELRAKLAALKREMLQLEKTRMAAEKRCRQAQQNRAVKK</sequence>
<accession>A0A0N1I2W3</accession>
<organism evidence="3 4">
    <name type="scientific">Leptomonas seymouri</name>
    <dbReference type="NCBI Taxonomy" id="5684"/>
    <lineage>
        <taxon>Eukaryota</taxon>
        <taxon>Discoba</taxon>
        <taxon>Euglenozoa</taxon>
        <taxon>Kinetoplastea</taxon>
        <taxon>Metakinetoplastina</taxon>
        <taxon>Trypanosomatida</taxon>
        <taxon>Trypanosomatidae</taxon>
        <taxon>Leishmaniinae</taxon>
        <taxon>Leptomonas</taxon>
    </lineage>
</organism>
<feature type="coiled-coil region" evidence="1">
    <location>
        <begin position="291"/>
        <end position="332"/>
    </location>
</feature>
<protein>
    <submittedName>
        <fullName evidence="3">Uncharacterized protein</fullName>
    </submittedName>
</protein>
<dbReference type="OMA" id="KMQPEME"/>
<feature type="coiled-coil region" evidence="1">
    <location>
        <begin position="83"/>
        <end position="181"/>
    </location>
</feature>
<feature type="region of interest" description="Disordered" evidence="2">
    <location>
        <begin position="1"/>
        <end position="25"/>
    </location>
</feature>
<dbReference type="Proteomes" id="UP000038009">
    <property type="component" value="Unassembled WGS sequence"/>
</dbReference>
<gene>
    <name evidence="3" type="ORF">ABL78_5898</name>
</gene>
<proteinExistence type="predicted"/>
<reference evidence="3 4" key="1">
    <citation type="journal article" date="2015" name="PLoS Pathog.">
        <title>Leptomonas seymouri: Adaptations to the Dixenous Life Cycle Analyzed by Genome Sequencing, Transcriptome Profiling and Co-infection with Leishmania donovani.</title>
        <authorList>
            <person name="Kraeva N."/>
            <person name="Butenko A."/>
            <person name="Hlavacova J."/>
            <person name="Kostygov A."/>
            <person name="Myskova J."/>
            <person name="Grybchuk D."/>
            <person name="Lestinova T."/>
            <person name="Votypka J."/>
            <person name="Volf P."/>
            <person name="Opperdoes F."/>
            <person name="Flegontov P."/>
            <person name="Lukes J."/>
            <person name="Yurchenko V."/>
        </authorList>
    </citation>
    <scope>NUCLEOTIDE SEQUENCE [LARGE SCALE GENOMIC DNA]</scope>
    <source>
        <strain evidence="3 4">ATCC 30220</strain>
    </source>
</reference>
<dbReference type="OrthoDB" id="264184at2759"/>
<keyword evidence="4" id="KW-1185">Reference proteome</keyword>
<feature type="compositionally biased region" description="Low complexity" evidence="2">
    <location>
        <begin position="1"/>
        <end position="21"/>
    </location>
</feature>
<evidence type="ECO:0000256" key="1">
    <source>
        <dbReference type="SAM" id="Coils"/>
    </source>
</evidence>
<comment type="caution">
    <text evidence="3">The sequence shown here is derived from an EMBL/GenBank/DDBJ whole genome shotgun (WGS) entry which is preliminary data.</text>
</comment>